<dbReference type="SUPFAM" id="SSF54909">
    <property type="entry name" value="Dimeric alpha+beta barrel"/>
    <property type="match status" value="1"/>
</dbReference>
<dbReference type="GeneID" id="34581467"/>
<protein>
    <submittedName>
        <fullName evidence="1">Uncharacterized protein</fullName>
    </submittedName>
</protein>
<dbReference type="PANTHER" id="PTHR40257">
    <property type="match status" value="1"/>
</dbReference>
<name>A0A1F5L4U3_PENAI</name>
<dbReference type="PANTHER" id="PTHR40257:SF1">
    <property type="entry name" value="DUF1330 DOMAIN-CONTAINING PROTEIN"/>
    <property type="match status" value="1"/>
</dbReference>
<dbReference type="EMBL" id="LXJU01000034">
    <property type="protein sequence ID" value="OGE47949.1"/>
    <property type="molecule type" value="Genomic_DNA"/>
</dbReference>
<dbReference type="OrthoDB" id="3500395at2759"/>
<evidence type="ECO:0000313" key="1">
    <source>
        <dbReference type="EMBL" id="OGE47949.1"/>
    </source>
</evidence>
<dbReference type="InterPro" id="IPR011008">
    <property type="entry name" value="Dimeric_a/b-barrel"/>
</dbReference>
<keyword evidence="2" id="KW-1185">Reference proteome</keyword>
<dbReference type="AlphaFoldDB" id="A0A1F5L4U3"/>
<accession>A0A1F5L4U3</accession>
<dbReference type="Proteomes" id="UP000177622">
    <property type="component" value="Unassembled WGS sequence"/>
</dbReference>
<dbReference type="RefSeq" id="XP_022483406.1">
    <property type="nucleotide sequence ID" value="XM_022636733.1"/>
</dbReference>
<organism evidence="1 2">
    <name type="scientific">Penicillium arizonense</name>
    <dbReference type="NCBI Taxonomy" id="1835702"/>
    <lineage>
        <taxon>Eukaryota</taxon>
        <taxon>Fungi</taxon>
        <taxon>Dikarya</taxon>
        <taxon>Ascomycota</taxon>
        <taxon>Pezizomycotina</taxon>
        <taxon>Eurotiomycetes</taxon>
        <taxon>Eurotiomycetidae</taxon>
        <taxon>Eurotiales</taxon>
        <taxon>Aspergillaceae</taxon>
        <taxon>Penicillium</taxon>
    </lineage>
</organism>
<dbReference type="Gene3D" id="3.30.70.100">
    <property type="match status" value="1"/>
</dbReference>
<comment type="caution">
    <text evidence="1">The sequence shown here is derived from an EMBL/GenBank/DDBJ whole genome shotgun (WGS) entry which is preliminary data.</text>
</comment>
<gene>
    <name evidence="1" type="ORF">PENARI_c034G08341</name>
</gene>
<proteinExistence type="predicted"/>
<evidence type="ECO:0000313" key="2">
    <source>
        <dbReference type="Proteomes" id="UP000177622"/>
    </source>
</evidence>
<reference evidence="1 2" key="1">
    <citation type="journal article" date="2016" name="Sci. Rep.">
        <title>Penicillium arizonense, a new, genome sequenced fungal species, reveals a high chemical diversity in secreted metabolites.</title>
        <authorList>
            <person name="Grijseels S."/>
            <person name="Nielsen J.C."/>
            <person name="Randelovic M."/>
            <person name="Nielsen J."/>
            <person name="Nielsen K.F."/>
            <person name="Workman M."/>
            <person name="Frisvad J.C."/>
        </authorList>
    </citation>
    <scope>NUCLEOTIDE SEQUENCE [LARGE SCALE GENOMIC DNA]</scope>
    <source>
        <strain evidence="1 2">CBS 141311</strain>
    </source>
</reference>
<sequence length="138" mass="15585">MAKWKHLLDNIPADFPEDKAVFMLNLLRFYDQAQYPKGSKHSSCSGQEAWVVRYVTEFRRLATEAGGFELAYLGLPASKIVGEDSENWDAVVLVKYPNIETFRKTLGSDDYAATAAEHRDAALQDWKLIASTQVIIQD</sequence>